<proteinExistence type="predicted"/>
<name>A0A7J7HTV7_CAMSI</name>
<reference evidence="1 2" key="2">
    <citation type="submission" date="2020-07" db="EMBL/GenBank/DDBJ databases">
        <title>Genome assembly of wild tea tree DASZ reveals pedigree and selection history of tea varieties.</title>
        <authorList>
            <person name="Zhang W."/>
        </authorList>
    </citation>
    <scope>NUCLEOTIDE SEQUENCE [LARGE SCALE GENOMIC DNA]</scope>
    <source>
        <strain evidence="2">cv. G240</strain>
        <tissue evidence="1">Leaf</tissue>
    </source>
</reference>
<dbReference type="PANTHER" id="PTHR35769:SF2">
    <property type="entry name" value="CALCINEURIN-LIKE METALLO-PHOSPHOESTERASE SUPERFAMILY PROTEIN"/>
    <property type="match status" value="1"/>
</dbReference>
<dbReference type="AlphaFoldDB" id="A0A7J7HTV7"/>
<organism evidence="1 2">
    <name type="scientific">Camellia sinensis</name>
    <name type="common">Tea plant</name>
    <name type="synonym">Thea sinensis</name>
    <dbReference type="NCBI Taxonomy" id="4442"/>
    <lineage>
        <taxon>Eukaryota</taxon>
        <taxon>Viridiplantae</taxon>
        <taxon>Streptophyta</taxon>
        <taxon>Embryophyta</taxon>
        <taxon>Tracheophyta</taxon>
        <taxon>Spermatophyta</taxon>
        <taxon>Magnoliopsida</taxon>
        <taxon>eudicotyledons</taxon>
        <taxon>Gunneridae</taxon>
        <taxon>Pentapetalae</taxon>
        <taxon>asterids</taxon>
        <taxon>Ericales</taxon>
        <taxon>Theaceae</taxon>
        <taxon>Camellia</taxon>
    </lineage>
</organism>
<dbReference type="EMBL" id="JACBKZ010000002">
    <property type="protein sequence ID" value="KAF5956273.1"/>
    <property type="molecule type" value="Genomic_DNA"/>
</dbReference>
<protein>
    <recommendedName>
        <fullName evidence="3">Calcineurin-like phosphoesterase domain-containing protein</fullName>
    </recommendedName>
</protein>
<gene>
    <name evidence="1" type="ORF">HYC85_003498</name>
</gene>
<dbReference type="PANTHER" id="PTHR35769">
    <property type="entry name" value="CALCINEURIN-LIKE METALLO-PHOSPHOESTERASE SUPERFAMILY PROTEIN"/>
    <property type="match status" value="1"/>
</dbReference>
<dbReference type="SUPFAM" id="SSF56300">
    <property type="entry name" value="Metallo-dependent phosphatases"/>
    <property type="match status" value="1"/>
</dbReference>
<keyword evidence="2" id="KW-1185">Reference proteome</keyword>
<dbReference type="Proteomes" id="UP000593564">
    <property type="component" value="Unassembled WGS sequence"/>
</dbReference>
<sequence>MLCLFRGLRVAAASPASELPNPLLCPASVCEPDSVFSVSFPEGRERSRRPSLSGRGLHFVAVGHFAPFGARFLVFRDFWPCASVRDRLTISVCPDFWHTYYFLPFEGHWGLGNPLCGRTPLSVLNSPFSGFRTACFGPRTFVLHRFLLIFGRYLCFITRKAMKGWEASDFGNENVELVRSIAKLKVAKAVILGNHDAWRTQQFAERRKDRVQLQLECLGEEHVGYQRLDYPVLKLSIVGGRPFSCGGEQLFRTRLRGVSIVAAAVAVVTSVNTPIFFFDLCYHGVDCNSSNWNYPLRYGVHDMEGSAKRIYEAALGTPKGHLIMFLAHNGPTGLGSNVNDICGRDWVFGGGDHGDPDLAHAISQLKETTKLSIPLVVFGHMHKELAYGNGLRKMIVVGADNTIYLNGAIVPRVKRLVADEQATNSRTLMNNETSVSTPNAIGTVRAFTLVEISDGKLKKIAEAWVSVIGDKTALEEEHILYSRGRGTEISV</sequence>
<dbReference type="InterPro" id="IPR027629">
    <property type="entry name" value="DevT-like"/>
</dbReference>
<reference evidence="2" key="1">
    <citation type="journal article" date="2020" name="Nat. Commun.">
        <title>Genome assembly of wild tea tree DASZ reveals pedigree and selection history of tea varieties.</title>
        <authorList>
            <person name="Zhang W."/>
            <person name="Zhang Y."/>
            <person name="Qiu H."/>
            <person name="Guo Y."/>
            <person name="Wan H."/>
            <person name="Zhang X."/>
            <person name="Scossa F."/>
            <person name="Alseekh S."/>
            <person name="Zhang Q."/>
            <person name="Wang P."/>
            <person name="Xu L."/>
            <person name="Schmidt M.H."/>
            <person name="Jia X."/>
            <person name="Li D."/>
            <person name="Zhu A."/>
            <person name="Guo F."/>
            <person name="Chen W."/>
            <person name="Ni D."/>
            <person name="Usadel B."/>
            <person name="Fernie A.R."/>
            <person name="Wen W."/>
        </authorList>
    </citation>
    <scope>NUCLEOTIDE SEQUENCE [LARGE SCALE GENOMIC DNA]</scope>
    <source>
        <strain evidence="2">cv. G240</strain>
    </source>
</reference>
<accession>A0A7J7HTV7</accession>
<evidence type="ECO:0000313" key="2">
    <source>
        <dbReference type="Proteomes" id="UP000593564"/>
    </source>
</evidence>
<evidence type="ECO:0008006" key="3">
    <source>
        <dbReference type="Google" id="ProtNLM"/>
    </source>
</evidence>
<comment type="caution">
    <text evidence="1">The sequence shown here is derived from an EMBL/GenBank/DDBJ whole genome shotgun (WGS) entry which is preliminary data.</text>
</comment>
<dbReference type="InterPro" id="IPR029052">
    <property type="entry name" value="Metallo-depent_PP-like"/>
</dbReference>
<evidence type="ECO:0000313" key="1">
    <source>
        <dbReference type="EMBL" id="KAF5956273.1"/>
    </source>
</evidence>